<organism evidence="1 2">
    <name type="scientific">Hazenella coriacea</name>
    <dbReference type="NCBI Taxonomy" id="1179467"/>
    <lineage>
        <taxon>Bacteria</taxon>
        <taxon>Bacillati</taxon>
        <taxon>Bacillota</taxon>
        <taxon>Bacilli</taxon>
        <taxon>Bacillales</taxon>
        <taxon>Thermoactinomycetaceae</taxon>
        <taxon>Hazenella</taxon>
    </lineage>
</organism>
<evidence type="ECO:0000313" key="2">
    <source>
        <dbReference type="Proteomes" id="UP000294937"/>
    </source>
</evidence>
<dbReference type="RefSeq" id="WP_131923391.1">
    <property type="nucleotide sequence ID" value="NZ_SMAG01000001.1"/>
</dbReference>
<reference evidence="1 2" key="1">
    <citation type="submission" date="2019-03" db="EMBL/GenBank/DDBJ databases">
        <title>Genomic Encyclopedia of Type Strains, Phase IV (KMG-IV): sequencing the most valuable type-strain genomes for metagenomic binning, comparative biology and taxonomic classification.</title>
        <authorList>
            <person name="Goeker M."/>
        </authorList>
    </citation>
    <scope>NUCLEOTIDE SEQUENCE [LARGE SCALE GENOMIC DNA]</scope>
    <source>
        <strain evidence="1 2">DSM 45707</strain>
    </source>
</reference>
<protein>
    <submittedName>
        <fullName evidence="1">Uncharacterized protein</fullName>
    </submittedName>
</protein>
<name>A0A4R3LA83_9BACL</name>
<gene>
    <name evidence="1" type="ORF">EDD58_101678</name>
</gene>
<dbReference type="AlphaFoldDB" id="A0A4R3LA83"/>
<proteinExistence type="predicted"/>
<keyword evidence="2" id="KW-1185">Reference proteome</keyword>
<sequence length="183" mass="21585">MKNYSFPKSGRAQIPPQIHHSPIEIHDLVCLDDFSVPTVPLYSSLFAHHSGVADRTTKIRVSLEKKDQERYLASFMKKRLLTIWKSKRALVKAAPNLPELIEQLIYRNVYTELQSCMITSYEEDFDAPLIPFTLFSWIQYSKMIAQTLNKHWDMVYWDEIMDYFQHFSQFQSLEELLNGEMSK</sequence>
<dbReference type="EMBL" id="SMAG01000001">
    <property type="protein sequence ID" value="TCS97031.1"/>
    <property type="molecule type" value="Genomic_DNA"/>
</dbReference>
<accession>A0A4R3LA83</accession>
<comment type="caution">
    <text evidence="1">The sequence shown here is derived from an EMBL/GenBank/DDBJ whole genome shotgun (WGS) entry which is preliminary data.</text>
</comment>
<dbReference type="Proteomes" id="UP000294937">
    <property type="component" value="Unassembled WGS sequence"/>
</dbReference>
<evidence type="ECO:0000313" key="1">
    <source>
        <dbReference type="EMBL" id="TCS97031.1"/>
    </source>
</evidence>
<dbReference type="OrthoDB" id="2990117at2"/>